<evidence type="ECO:0000256" key="9">
    <source>
        <dbReference type="ARBA" id="ARBA00023306"/>
    </source>
</evidence>
<feature type="coiled-coil region" evidence="15">
    <location>
        <begin position="398"/>
        <end position="425"/>
    </location>
</feature>
<dbReference type="GO" id="GO:0044183">
    <property type="term" value="F:protein folding chaperone"/>
    <property type="evidence" value="ECO:0007669"/>
    <property type="project" value="TreeGrafter"/>
</dbReference>
<comment type="catalytic activity">
    <reaction evidence="1 12 13">
        <text>[protein]-peptidylproline (omega=180) = [protein]-peptidylproline (omega=0)</text>
        <dbReference type="Rhea" id="RHEA:16237"/>
        <dbReference type="Rhea" id="RHEA-COMP:10747"/>
        <dbReference type="Rhea" id="RHEA-COMP:10748"/>
        <dbReference type="ChEBI" id="CHEBI:83833"/>
        <dbReference type="ChEBI" id="CHEBI:83834"/>
        <dbReference type="EC" id="5.2.1.8"/>
    </reaction>
</comment>
<dbReference type="SUPFAM" id="SSF109998">
    <property type="entry name" value="Triger factor/SurA peptide-binding domain-like"/>
    <property type="match status" value="1"/>
</dbReference>
<sequence length="447" mass="50585">MNYNTVIGYYINITRRIRRMKAELIKKEGNKVTLKITVDNNKFEAAVNKAYNKSRNKYNIPGFRKGKAPRIVIETQYGKGIFYNDAIEILFPEVYPEAIKELDIDPIDNPDLDIEEISKDNGLVMVLNVEVKPEFELGNYKGIEIAKVENTVSDENVDAKLQEMVEKNARLVSVEDKALEDGDTAIIDFEGFENGVAFDGGKGENYNLVIGSNTFIPGFEEQLVGKKAGEEVEVNVTFPEEYHSQDLAGKPVVFNVKINDVKVKELSALDDEFAKDTSEFDSLDELKADVRAKLEEEAKNRADAETRNSVVEKVAENTEIEIPEVMIQHQIDNMLNELNYQLQYQGFGLQQLLEMTGRTMEELREERKEDAKKLVKSSLVLEAITKAEGIEATEEEFKAELEKMASAYNMEVEKIEASLRDADKEDIKGQIKIRKTIDLLVDNATIA</sequence>
<dbReference type="FunFam" id="3.10.50.40:FF:000001">
    <property type="entry name" value="Trigger factor"/>
    <property type="match status" value="1"/>
</dbReference>
<dbReference type="PANTHER" id="PTHR30560">
    <property type="entry name" value="TRIGGER FACTOR CHAPERONE AND PEPTIDYL-PROLYL CIS/TRANS ISOMERASE"/>
    <property type="match status" value="1"/>
</dbReference>
<dbReference type="HOGENOM" id="CLU_033058_3_2_9"/>
<comment type="similarity">
    <text evidence="2 12 14">Belongs to the FKBP-type PPIase family. Tig subfamily.</text>
</comment>
<comment type="domain">
    <text evidence="12">Consists of 3 domains; the N-terminus binds the ribosome, the middle domain has PPIase activity, while the C-terminus has intrinsic chaperone activity on its own.</text>
</comment>
<dbReference type="InterPro" id="IPR046357">
    <property type="entry name" value="PPIase_dom_sf"/>
</dbReference>
<gene>
    <name evidence="12 17" type="primary">tig</name>
    <name evidence="17" type="ordered locus">CD196_3121</name>
</gene>
<reference evidence="17 18" key="1">
    <citation type="journal article" date="2009" name="Genome Biol.">
        <title>Comparative genome and phenotypic analysis of Clostridium difficile 027 strains provides insight into the evolution of a hypervirulent bacterium.</title>
        <authorList>
            <person name="Stabler R.A."/>
            <person name="He M."/>
            <person name="Dawson L."/>
            <person name="Martin M."/>
            <person name="Valiente E."/>
            <person name="Corton C."/>
            <person name="Lawley T.D."/>
            <person name="Sebaihia M."/>
            <person name="Quail M.A."/>
            <person name="Rose G."/>
            <person name="Gerding D.N."/>
            <person name="Gibert M."/>
            <person name="Popoff M.R."/>
            <person name="Parkhill J."/>
            <person name="Dougan G."/>
            <person name="Wren B.W."/>
        </authorList>
    </citation>
    <scope>NUCLEOTIDE SEQUENCE [LARGE SCALE GENOMIC DNA]</scope>
    <source>
        <strain evidence="17 18">CD196</strain>
    </source>
</reference>
<evidence type="ECO:0000313" key="18">
    <source>
        <dbReference type="Proteomes" id="UP000002068"/>
    </source>
</evidence>
<dbReference type="InterPro" id="IPR008880">
    <property type="entry name" value="Trigger_fac_C"/>
</dbReference>
<dbReference type="EMBL" id="FN538970">
    <property type="protein sequence ID" value="CBA66326.1"/>
    <property type="molecule type" value="Genomic_DNA"/>
</dbReference>
<dbReference type="GO" id="GO:0005737">
    <property type="term" value="C:cytoplasm"/>
    <property type="evidence" value="ECO:0007669"/>
    <property type="project" value="UniProtKB-SubCell"/>
</dbReference>
<dbReference type="GO" id="GO:0043335">
    <property type="term" value="P:protein unfolding"/>
    <property type="evidence" value="ECO:0007669"/>
    <property type="project" value="TreeGrafter"/>
</dbReference>
<comment type="subcellular location">
    <subcellularLocation>
        <location evidence="12">Cytoplasm</location>
    </subcellularLocation>
    <text evidence="12">About half TF is bound to the ribosome near the polypeptide exit tunnel while the other half is free in the cytoplasm.</text>
</comment>
<evidence type="ECO:0000256" key="5">
    <source>
        <dbReference type="ARBA" id="ARBA00022618"/>
    </source>
</evidence>
<evidence type="ECO:0000256" key="13">
    <source>
        <dbReference type="PROSITE-ProRule" id="PRU00277"/>
    </source>
</evidence>
<dbReference type="InterPro" id="IPR036611">
    <property type="entry name" value="Trigger_fac_ribosome-bd_sf"/>
</dbReference>
<dbReference type="Gene3D" id="3.10.50.40">
    <property type="match status" value="1"/>
</dbReference>
<keyword evidence="6 12" id="KW-0697">Rotamase</keyword>
<organism evidence="17 18">
    <name type="scientific">Clostridioides difficile (strain CD196)</name>
    <name type="common">Peptoclostridium difficile</name>
    <dbReference type="NCBI Taxonomy" id="645462"/>
    <lineage>
        <taxon>Bacteria</taxon>
        <taxon>Bacillati</taxon>
        <taxon>Bacillota</taxon>
        <taxon>Clostridia</taxon>
        <taxon>Peptostreptococcales</taxon>
        <taxon>Peptostreptococcaceae</taxon>
        <taxon>Clostridioides</taxon>
    </lineage>
</organism>
<dbReference type="GO" id="GO:0043022">
    <property type="term" value="F:ribosome binding"/>
    <property type="evidence" value="ECO:0007669"/>
    <property type="project" value="TreeGrafter"/>
</dbReference>
<proteinExistence type="inferred from homology"/>
<dbReference type="SUPFAM" id="SSF54534">
    <property type="entry name" value="FKBP-like"/>
    <property type="match status" value="1"/>
</dbReference>
<evidence type="ECO:0000256" key="15">
    <source>
        <dbReference type="SAM" id="Coils"/>
    </source>
</evidence>
<dbReference type="KEGG" id="cdc:CD196_3121"/>
<evidence type="ECO:0000256" key="6">
    <source>
        <dbReference type="ARBA" id="ARBA00023110"/>
    </source>
</evidence>
<protein>
    <recommendedName>
        <fullName evidence="4 12">Trigger factor</fullName>
        <shortName evidence="12">TF</shortName>
        <ecNumber evidence="3 12">5.2.1.8</ecNumber>
    </recommendedName>
    <alternativeName>
        <fullName evidence="11 12">PPIase</fullName>
    </alternativeName>
</protein>
<dbReference type="GO" id="GO:0003755">
    <property type="term" value="F:peptidyl-prolyl cis-trans isomerase activity"/>
    <property type="evidence" value="ECO:0007669"/>
    <property type="project" value="UniProtKB-UniRule"/>
</dbReference>
<dbReference type="NCBIfam" id="TIGR00115">
    <property type="entry name" value="tig"/>
    <property type="match status" value="1"/>
</dbReference>
<dbReference type="InterPro" id="IPR008881">
    <property type="entry name" value="Trigger_fac_ribosome-bd_bac"/>
</dbReference>
<dbReference type="InterPro" id="IPR001179">
    <property type="entry name" value="PPIase_FKBP_dom"/>
</dbReference>
<evidence type="ECO:0000256" key="8">
    <source>
        <dbReference type="ARBA" id="ARBA00023235"/>
    </source>
</evidence>
<accession>A0A0H3NBD3</accession>
<dbReference type="Pfam" id="PF05698">
    <property type="entry name" value="Trigger_C"/>
    <property type="match status" value="1"/>
</dbReference>
<evidence type="ECO:0000256" key="2">
    <source>
        <dbReference type="ARBA" id="ARBA00005464"/>
    </source>
</evidence>
<dbReference type="Gene3D" id="1.10.3120.10">
    <property type="entry name" value="Trigger factor, C-terminal domain"/>
    <property type="match status" value="1"/>
</dbReference>
<evidence type="ECO:0000313" key="17">
    <source>
        <dbReference type="EMBL" id="CBA66326.1"/>
    </source>
</evidence>
<evidence type="ECO:0000256" key="12">
    <source>
        <dbReference type="HAMAP-Rule" id="MF_00303"/>
    </source>
</evidence>
<keyword evidence="15" id="KW-0175">Coiled coil</keyword>
<dbReference type="GO" id="GO:0015031">
    <property type="term" value="P:protein transport"/>
    <property type="evidence" value="ECO:0007669"/>
    <property type="project" value="UniProtKB-UniRule"/>
</dbReference>
<dbReference type="Proteomes" id="UP000002068">
    <property type="component" value="Chromosome"/>
</dbReference>
<dbReference type="PIRSF" id="PIRSF003095">
    <property type="entry name" value="Trigger_factor"/>
    <property type="match status" value="1"/>
</dbReference>
<dbReference type="AlphaFoldDB" id="A0A0H3NBD3"/>
<dbReference type="InterPro" id="IPR027304">
    <property type="entry name" value="Trigger_fact/SurA_dom_sf"/>
</dbReference>
<dbReference type="PANTHER" id="PTHR30560:SF3">
    <property type="entry name" value="TRIGGER FACTOR-LIKE PROTEIN TIG, CHLOROPLASTIC"/>
    <property type="match status" value="1"/>
</dbReference>
<dbReference type="Gene3D" id="3.30.70.1050">
    <property type="entry name" value="Trigger factor ribosome-binding domain"/>
    <property type="match status" value="1"/>
</dbReference>
<evidence type="ECO:0000256" key="4">
    <source>
        <dbReference type="ARBA" id="ARBA00016902"/>
    </source>
</evidence>
<dbReference type="Pfam" id="PF00254">
    <property type="entry name" value="FKBP_C"/>
    <property type="match status" value="1"/>
</dbReference>
<comment type="function">
    <text evidence="10 12">Involved in protein export. Acts as a chaperone by maintaining the newly synthesized protein in an open conformation. Functions as a peptidyl-prolyl cis-trans isomerase.</text>
</comment>
<name>A0A0H3NBD3_CLODC</name>
<keyword evidence="5 12" id="KW-0132">Cell division</keyword>
<keyword evidence="12" id="KW-0963">Cytoplasm</keyword>
<dbReference type="GO" id="GO:0051301">
    <property type="term" value="P:cell division"/>
    <property type="evidence" value="ECO:0007669"/>
    <property type="project" value="UniProtKB-KW"/>
</dbReference>
<evidence type="ECO:0000256" key="3">
    <source>
        <dbReference type="ARBA" id="ARBA00013194"/>
    </source>
</evidence>
<dbReference type="EC" id="5.2.1.8" evidence="3 12"/>
<dbReference type="Pfam" id="PF05697">
    <property type="entry name" value="Trigger_N"/>
    <property type="match status" value="1"/>
</dbReference>
<dbReference type="HAMAP" id="MF_00303">
    <property type="entry name" value="Trigger_factor_Tig"/>
    <property type="match status" value="1"/>
</dbReference>
<evidence type="ECO:0000256" key="10">
    <source>
        <dbReference type="ARBA" id="ARBA00024849"/>
    </source>
</evidence>
<dbReference type="PROSITE" id="PS50059">
    <property type="entry name" value="FKBP_PPIASE"/>
    <property type="match status" value="1"/>
</dbReference>
<evidence type="ECO:0000256" key="11">
    <source>
        <dbReference type="ARBA" id="ARBA00029986"/>
    </source>
</evidence>
<evidence type="ECO:0000256" key="7">
    <source>
        <dbReference type="ARBA" id="ARBA00023186"/>
    </source>
</evidence>
<keyword evidence="8 12" id="KW-0413">Isomerase</keyword>
<evidence type="ECO:0000259" key="16">
    <source>
        <dbReference type="PROSITE" id="PS50059"/>
    </source>
</evidence>
<keyword evidence="7 12" id="KW-0143">Chaperone</keyword>
<dbReference type="GO" id="GO:0051083">
    <property type="term" value="P:'de novo' cotranslational protein folding"/>
    <property type="evidence" value="ECO:0007669"/>
    <property type="project" value="TreeGrafter"/>
</dbReference>
<evidence type="ECO:0000256" key="14">
    <source>
        <dbReference type="RuleBase" id="RU003914"/>
    </source>
</evidence>
<evidence type="ECO:0000256" key="1">
    <source>
        <dbReference type="ARBA" id="ARBA00000971"/>
    </source>
</evidence>
<dbReference type="InterPro" id="IPR005215">
    <property type="entry name" value="Trig_fac"/>
</dbReference>
<dbReference type="InterPro" id="IPR037041">
    <property type="entry name" value="Trigger_fac_C_sf"/>
</dbReference>
<feature type="domain" description="PPIase FKBP-type" evidence="16">
    <location>
        <begin position="182"/>
        <end position="272"/>
    </location>
</feature>
<keyword evidence="9 12" id="KW-0131">Cell cycle</keyword>
<dbReference type="SUPFAM" id="SSF102735">
    <property type="entry name" value="Trigger factor ribosome-binding domain"/>
    <property type="match status" value="1"/>
</dbReference>